<feature type="transmembrane region" description="Helical" evidence="1">
    <location>
        <begin position="43"/>
        <end position="62"/>
    </location>
</feature>
<sequence length="136" mass="15902">MWFTIMRQWVRYRPAFQILFISVVAFGMFLGMRPTPPPTAFSWMATGYHLVGLFGCTVLSYLAYPRWRWWARFVLMFAVGISVEWVQSYHPTRSADIHDVYANTMGVACGLALIWLWERFGKWQPRRSASAPSRRG</sequence>
<evidence type="ECO:0000313" key="4">
    <source>
        <dbReference type="Proteomes" id="UP000243207"/>
    </source>
</evidence>
<feature type="domain" description="VanZ-like" evidence="2">
    <location>
        <begin position="50"/>
        <end position="117"/>
    </location>
</feature>
<protein>
    <submittedName>
        <fullName evidence="3">VanZ like family protein</fullName>
    </submittedName>
</protein>
<dbReference type="EMBL" id="LT629736">
    <property type="protein sequence ID" value="SDR98922.1"/>
    <property type="molecule type" value="Genomic_DNA"/>
</dbReference>
<dbReference type="STRING" id="487184.SAMN05216421_0697"/>
<feature type="transmembrane region" description="Helical" evidence="1">
    <location>
        <begin position="100"/>
        <end position="117"/>
    </location>
</feature>
<organism evidence="3 4">
    <name type="scientific">Halopseudomonas xinjiangensis</name>
    <dbReference type="NCBI Taxonomy" id="487184"/>
    <lineage>
        <taxon>Bacteria</taxon>
        <taxon>Pseudomonadati</taxon>
        <taxon>Pseudomonadota</taxon>
        <taxon>Gammaproteobacteria</taxon>
        <taxon>Pseudomonadales</taxon>
        <taxon>Pseudomonadaceae</taxon>
        <taxon>Halopseudomonas</taxon>
    </lineage>
</organism>
<dbReference type="PANTHER" id="PTHR28008">
    <property type="entry name" value="DOMAIN PROTEIN, PUTATIVE (AFU_ORTHOLOGUE AFUA_3G10980)-RELATED"/>
    <property type="match status" value="1"/>
</dbReference>
<keyword evidence="1" id="KW-0812">Transmembrane</keyword>
<keyword evidence="1" id="KW-1133">Transmembrane helix</keyword>
<dbReference type="InterPro" id="IPR006976">
    <property type="entry name" value="VanZ-like"/>
</dbReference>
<keyword evidence="4" id="KW-1185">Reference proteome</keyword>
<dbReference type="Proteomes" id="UP000243207">
    <property type="component" value="Chromosome I"/>
</dbReference>
<accession>A0A1H1NIW2</accession>
<proteinExistence type="predicted"/>
<dbReference type="AlphaFoldDB" id="A0A1H1NIW2"/>
<feature type="transmembrane region" description="Helical" evidence="1">
    <location>
        <begin position="69"/>
        <end position="88"/>
    </location>
</feature>
<dbReference type="PANTHER" id="PTHR28008:SF1">
    <property type="entry name" value="DOMAIN PROTEIN, PUTATIVE (AFU_ORTHOLOGUE AFUA_3G10980)-RELATED"/>
    <property type="match status" value="1"/>
</dbReference>
<dbReference type="Pfam" id="PF04892">
    <property type="entry name" value="VanZ"/>
    <property type="match status" value="1"/>
</dbReference>
<evidence type="ECO:0000313" key="3">
    <source>
        <dbReference type="EMBL" id="SDR98922.1"/>
    </source>
</evidence>
<name>A0A1H1NIW2_9GAMM</name>
<evidence type="ECO:0000259" key="2">
    <source>
        <dbReference type="Pfam" id="PF04892"/>
    </source>
</evidence>
<evidence type="ECO:0000256" key="1">
    <source>
        <dbReference type="SAM" id="Phobius"/>
    </source>
</evidence>
<gene>
    <name evidence="3" type="ORF">SAMN05216421_0697</name>
</gene>
<dbReference type="RefSeq" id="WP_157718111.1">
    <property type="nucleotide sequence ID" value="NZ_LT629736.1"/>
</dbReference>
<keyword evidence="1" id="KW-0472">Membrane</keyword>
<dbReference type="NCBIfam" id="NF037970">
    <property type="entry name" value="vanZ_1"/>
    <property type="match status" value="1"/>
</dbReference>
<reference evidence="4" key="1">
    <citation type="submission" date="2016-10" db="EMBL/GenBank/DDBJ databases">
        <authorList>
            <person name="Varghese N."/>
            <person name="Submissions S."/>
        </authorList>
    </citation>
    <scope>NUCLEOTIDE SEQUENCE [LARGE SCALE GENOMIC DNA]</scope>
    <source>
        <strain evidence="4">NRRL B-51270</strain>
    </source>
</reference>
<dbReference type="OrthoDB" id="6880939at2"/>
<feature type="transmembrane region" description="Helical" evidence="1">
    <location>
        <begin position="12"/>
        <end position="31"/>
    </location>
</feature>